<dbReference type="RefSeq" id="WP_071141279.1">
    <property type="nucleotide sequence ID" value="NZ_CP035282.1"/>
</dbReference>
<evidence type="ECO:0000313" key="1">
    <source>
        <dbReference type="EMBL" id="QAT61257.1"/>
    </source>
</evidence>
<organism evidence="1 2">
    <name type="scientific">Acidilutibacter cellobiosedens</name>
    <dbReference type="NCBI Taxonomy" id="2507161"/>
    <lineage>
        <taxon>Bacteria</taxon>
        <taxon>Bacillati</taxon>
        <taxon>Bacillota</taxon>
        <taxon>Tissierellia</taxon>
        <taxon>Tissierellales</taxon>
        <taxon>Acidilutibacteraceae</taxon>
        <taxon>Acidilutibacter</taxon>
    </lineage>
</organism>
<dbReference type="KEGG" id="spoa:EQM13_06465"/>
<dbReference type="EMBL" id="CP035282">
    <property type="protein sequence ID" value="QAT61257.1"/>
    <property type="molecule type" value="Genomic_DNA"/>
</dbReference>
<name>A0A410QBC3_9FIRM</name>
<protein>
    <recommendedName>
        <fullName evidence="3">DUF2268 domain-containing protein</fullName>
    </recommendedName>
</protein>
<dbReference type="InterPro" id="IPR043754">
    <property type="entry name" value="DUF5700"/>
</dbReference>
<dbReference type="Proteomes" id="UP000287969">
    <property type="component" value="Chromosome"/>
</dbReference>
<dbReference type="AlphaFoldDB" id="A0A410QBC3"/>
<keyword evidence="2" id="KW-1185">Reference proteome</keyword>
<dbReference type="Pfam" id="PF18958">
    <property type="entry name" value="DUF5700"/>
    <property type="match status" value="1"/>
</dbReference>
<evidence type="ECO:0000313" key="2">
    <source>
        <dbReference type="Proteomes" id="UP000287969"/>
    </source>
</evidence>
<accession>A0A410QBC3</accession>
<evidence type="ECO:0008006" key="3">
    <source>
        <dbReference type="Google" id="ProtNLM"/>
    </source>
</evidence>
<reference evidence="2" key="1">
    <citation type="submission" date="2019-01" db="EMBL/GenBank/DDBJ databases">
        <title>Draft genomes of a novel of Sporanaerobacter strains.</title>
        <authorList>
            <person name="Ma S."/>
        </authorList>
    </citation>
    <scope>NUCLEOTIDE SEQUENCE [LARGE SCALE GENOMIC DNA]</scope>
    <source>
        <strain evidence="2">NJN-17</strain>
    </source>
</reference>
<dbReference type="OrthoDB" id="1706989at2"/>
<gene>
    <name evidence="1" type="ORF">EQM13_06465</name>
</gene>
<sequence>MIFESRGAEFLISLYKNNYFDEKKYKEWINTHEMKEFLRHERALNRNTSKSILKREIIKVLKDSSYEDMYGYFKIKRNIEQIEKDYNYINDNWEIIVNNALKRLYNIIPEWVEINPQIFLLAGGVDGGFCIFGKRIYINLIKYIGKIEEFEKVISHEMYHIRKNPFRRKKSWIKNMYFYPEKYLYELFGRILEEGIACLIQHEANFIADDPAGTLTKENMNFAEAEFKKLNEMLIFVKKGKPQYFSFQRLNTYVIGYKIAKFLYEKDGLFILNKWTLDYNYKEPIKKYIEVCRESNVNSGFTRNIEEWILYNIV</sequence>
<proteinExistence type="predicted"/>